<evidence type="ECO:0000313" key="1">
    <source>
        <dbReference type="EMBL" id="KAG8643778.1"/>
    </source>
</evidence>
<keyword evidence="2" id="KW-1185">Reference proteome</keyword>
<dbReference type="EMBL" id="CM004397">
    <property type="protein sequence ID" value="KAG8643778.1"/>
    <property type="molecule type" value="Genomic_DNA"/>
</dbReference>
<sequence length="278" mass="30426">MFFSSIYNILEIVLSRKIPQSNGGIKEACRFYLIESSFALAIAFFINGAVISVSGAVCNSSNLNPEDQSKCKDLDLNQASFLLRHVLGSWTSKLFAIALLASGQSSTITGTYAGQYVMQGFLNLRLTPWIRNFLTRCLAIVPSLIVALIGGSSGAGKLIIIASISAITWIIGSLIMAINIYYLATGFIKILLHGHLEVVEVVFLGIFGFSAMALYLAAIAYLVFRKNKEATHLLALTTPESRQMSNELGDTPMHNLPREDIVRMQLPQRRSTEEVVGD</sequence>
<dbReference type="Proteomes" id="UP000091857">
    <property type="component" value="Chromosome 11"/>
</dbReference>
<reference evidence="2" key="1">
    <citation type="journal article" date="2016" name="Nat. Biotechnol.">
        <title>Sequencing wild and cultivated cassava and related species reveals extensive interspecific hybridization and genetic diversity.</title>
        <authorList>
            <person name="Bredeson J.V."/>
            <person name="Lyons J.B."/>
            <person name="Prochnik S.E."/>
            <person name="Wu G.A."/>
            <person name="Ha C.M."/>
            <person name="Edsinger-Gonzales E."/>
            <person name="Grimwood J."/>
            <person name="Schmutz J."/>
            <person name="Rabbi I.Y."/>
            <person name="Egesi C."/>
            <person name="Nauluvula P."/>
            <person name="Lebot V."/>
            <person name="Ndunguru J."/>
            <person name="Mkamilo G."/>
            <person name="Bart R.S."/>
            <person name="Setter T.L."/>
            <person name="Gleadow R.M."/>
            <person name="Kulakow P."/>
            <person name="Ferguson M.E."/>
            <person name="Rounsley S."/>
            <person name="Rokhsar D.S."/>
        </authorList>
    </citation>
    <scope>NUCLEOTIDE SEQUENCE [LARGE SCALE GENOMIC DNA]</scope>
    <source>
        <strain evidence="2">cv. AM560-2</strain>
    </source>
</reference>
<organism evidence="1 2">
    <name type="scientific">Manihot esculenta</name>
    <name type="common">Cassava</name>
    <name type="synonym">Jatropha manihot</name>
    <dbReference type="NCBI Taxonomy" id="3983"/>
    <lineage>
        <taxon>Eukaryota</taxon>
        <taxon>Viridiplantae</taxon>
        <taxon>Streptophyta</taxon>
        <taxon>Embryophyta</taxon>
        <taxon>Tracheophyta</taxon>
        <taxon>Spermatophyta</taxon>
        <taxon>Magnoliopsida</taxon>
        <taxon>eudicotyledons</taxon>
        <taxon>Gunneridae</taxon>
        <taxon>Pentapetalae</taxon>
        <taxon>rosids</taxon>
        <taxon>fabids</taxon>
        <taxon>Malpighiales</taxon>
        <taxon>Euphorbiaceae</taxon>
        <taxon>Crotonoideae</taxon>
        <taxon>Manihoteae</taxon>
        <taxon>Manihot</taxon>
    </lineage>
</organism>
<proteinExistence type="predicted"/>
<name>A0ACB7GVX7_MANES</name>
<accession>A0ACB7GVX7</accession>
<gene>
    <name evidence="1" type="ORF">MANES_11G065775v8</name>
</gene>
<evidence type="ECO:0000313" key="2">
    <source>
        <dbReference type="Proteomes" id="UP000091857"/>
    </source>
</evidence>
<comment type="caution">
    <text evidence="1">The sequence shown here is derived from an EMBL/GenBank/DDBJ whole genome shotgun (WGS) entry which is preliminary data.</text>
</comment>
<protein>
    <submittedName>
        <fullName evidence="1">Uncharacterized protein</fullName>
    </submittedName>
</protein>